<evidence type="ECO:0000256" key="4">
    <source>
        <dbReference type="ARBA" id="ARBA00023014"/>
    </source>
</evidence>
<dbReference type="Pfam" id="PF00037">
    <property type="entry name" value="Fer4"/>
    <property type="match status" value="1"/>
</dbReference>
<evidence type="ECO:0000259" key="5">
    <source>
        <dbReference type="PROSITE" id="PS51379"/>
    </source>
</evidence>
<dbReference type="InterPro" id="IPR050157">
    <property type="entry name" value="PSI_iron-sulfur_center"/>
</dbReference>
<dbReference type="Gene3D" id="3.30.70.20">
    <property type="match status" value="2"/>
</dbReference>
<feature type="domain" description="4Fe-4S ferredoxin-type" evidence="5">
    <location>
        <begin position="52"/>
        <end position="81"/>
    </location>
</feature>
<accession>A0AA95KJ94</accession>
<dbReference type="PROSITE" id="PS51379">
    <property type="entry name" value="4FE4S_FER_2"/>
    <property type="match status" value="3"/>
</dbReference>
<dbReference type="InterPro" id="IPR017896">
    <property type="entry name" value="4Fe4S_Fe-S-bd"/>
</dbReference>
<dbReference type="EMBL" id="CP124755">
    <property type="protein sequence ID" value="WGZ91785.1"/>
    <property type="molecule type" value="Genomic_DNA"/>
</dbReference>
<evidence type="ECO:0000256" key="1">
    <source>
        <dbReference type="ARBA" id="ARBA00022485"/>
    </source>
</evidence>
<protein>
    <submittedName>
        <fullName evidence="6">4Fe-4S binding protein</fullName>
    </submittedName>
</protein>
<evidence type="ECO:0000256" key="3">
    <source>
        <dbReference type="ARBA" id="ARBA00023004"/>
    </source>
</evidence>
<dbReference type="PROSITE" id="PS00198">
    <property type="entry name" value="4FE4S_FER_1"/>
    <property type="match status" value="1"/>
</dbReference>
<dbReference type="InterPro" id="IPR017900">
    <property type="entry name" value="4Fe4S_Fe_S_CS"/>
</dbReference>
<organism evidence="6">
    <name type="scientific">Candidatus Thiocaldithrix dubininis</name>
    <dbReference type="NCBI Taxonomy" id="3080823"/>
    <lineage>
        <taxon>Bacteria</taxon>
        <taxon>Pseudomonadati</taxon>
        <taxon>Pseudomonadota</taxon>
        <taxon>Gammaproteobacteria</taxon>
        <taxon>Thiotrichales</taxon>
        <taxon>Thiotrichaceae</taxon>
        <taxon>Candidatus Thiocaldithrix</taxon>
    </lineage>
</organism>
<reference evidence="6" key="1">
    <citation type="journal article" date="2023" name="Int. J. Mol. Sci.">
        <title>Metagenomics Revealed a New Genus 'Candidatus Thiocaldithrix dubininis' gen. nov., sp. nov. and a New Species 'Candidatus Thiothrix putei' sp. nov. in the Family Thiotrichaceae, Some Members of Which Have Traits of Both Na+- and H+-Motive Energetics.</title>
        <authorList>
            <person name="Ravin N.V."/>
            <person name="Muntyan M.S."/>
            <person name="Smolyakov D.D."/>
            <person name="Rudenko T.S."/>
            <person name="Beletsky A.V."/>
            <person name="Mardanov A.V."/>
            <person name="Grabovich M.Y."/>
        </authorList>
    </citation>
    <scope>NUCLEOTIDE SEQUENCE</scope>
    <source>
        <strain evidence="6">GKL-01</strain>
    </source>
</reference>
<keyword evidence="4" id="KW-0411">Iron-sulfur</keyword>
<keyword evidence="3" id="KW-0408">Iron</keyword>
<dbReference type="Pfam" id="PF12838">
    <property type="entry name" value="Fer4_7"/>
    <property type="match status" value="1"/>
</dbReference>
<dbReference type="GO" id="GO:0046872">
    <property type="term" value="F:metal ion binding"/>
    <property type="evidence" value="ECO:0007669"/>
    <property type="project" value="UniProtKB-KW"/>
</dbReference>
<dbReference type="Proteomes" id="UP001300672">
    <property type="component" value="Chromosome"/>
</dbReference>
<evidence type="ECO:0000256" key="2">
    <source>
        <dbReference type="ARBA" id="ARBA00022723"/>
    </source>
</evidence>
<feature type="domain" description="4Fe-4S ferredoxin-type" evidence="5">
    <location>
        <begin position="281"/>
        <end position="310"/>
    </location>
</feature>
<feature type="domain" description="4Fe-4S ferredoxin-type" evidence="5">
    <location>
        <begin position="247"/>
        <end position="276"/>
    </location>
</feature>
<dbReference type="SUPFAM" id="SSF54862">
    <property type="entry name" value="4Fe-4S ferredoxins"/>
    <property type="match status" value="2"/>
</dbReference>
<dbReference type="PANTHER" id="PTHR24960">
    <property type="entry name" value="PHOTOSYSTEM I IRON-SULFUR CENTER-RELATED"/>
    <property type="match status" value="1"/>
</dbReference>
<name>A0AA95KJ94_9GAMM</name>
<keyword evidence="1" id="KW-0004">4Fe-4S</keyword>
<dbReference type="AlphaFoldDB" id="A0AA95KJ94"/>
<gene>
    <name evidence="6" type="ORF">QJT80_04735</name>
</gene>
<dbReference type="PANTHER" id="PTHR24960:SF79">
    <property type="entry name" value="PHOTOSYSTEM I IRON-SULFUR CENTER"/>
    <property type="match status" value="1"/>
</dbReference>
<reference evidence="6" key="2">
    <citation type="submission" date="2023-04" db="EMBL/GenBank/DDBJ databases">
        <authorList>
            <person name="Beletskiy A.V."/>
            <person name="Mardanov A.V."/>
            <person name="Ravin N.V."/>
        </authorList>
    </citation>
    <scope>NUCLEOTIDE SEQUENCE</scope>
    <source>
        <strain evidence="6">GKL-01</strain>
    </source>
</reference>
<proteinExistence type="predicted"/>
<keyword evidence="2" id="KW-0479">Metal-binding</keyword>
<dbReference type="KEGG" id="tdu:QJT80_04735"/>
<evidence type="ECO:0000313" key="6">
    <source>
        <dbReference type="EMBL" id="WGZ91785.1"/>
    </source>
</evidence>
<dbReference type="GO" id="GO:0051539">
    <property type="term" value="F:4 iron, 4 sulfur cluster binding"/>
    <property type="evidence" value="ECO:0007669"/>
    <property type="project" value="UniProtKB-KW"/>
</dbReference>
<sequence>MSDAHLLRDYLQQKWALPDIIAARCVYTHCDTATCQQCVDSCPQQAWVLTDDSLGLDTQRCNLCGLCVSACPETAISFEFQAATCQFNQQPTLLLACEHSGIVDNSAGIVPCLHALTADFLTTHYQAGFNQILSCRGTCNTCPRYAQRDQFREQLARVNQLLNARQAPTFKHAQVNTSQWLNALQTPLESHTHTSSVSRRSFFRKAALSAIETGLEQLEPQPDTTPAIVTWPQRLPAPMQTPCLQAYVPSLDSKRCNACHACMRLCPHAALVLEMEDKTLTAYSIKPENCTGCGICVDVCDQQAIRVQALQVAETQQFALSYHRCKACGASFHYLQPETNPPTYCPICSQINHHKHLFQVLSD</sequence>